<evidence type="ECO:0000313" key="1">
    <source>
        <dbReference type="EMBL" id="KAA1072717.1"/>
    </source>
</evidence>
<dbReference type="Proteomes" id="UP000325313">
    <property type="component" value="Unassembled WGS sequence"/>
</dbReference>
<reference evidence="1 2" key="1">
    <citation type="submission" date="2019-05" db="EMBL/GenBank/DDBJ databases">
        <title>Emergence of the Ug99 lineage of the wheat stem rust pathogen through somatic hybridization.</title>
        <authorList>
            <person name="Li F."/>
            <person name="Upadhyaya N.M."/>
            <person name="Sperschneider J."/>
            <person name="Matny O."/>
            <person name="Nguyen-Phuc H."/>
            <person name="Mago R."/>
            <person name="Raley C."/>
            <person name="Miller M.E."/>
            <person name="Silverstein K.A.T."/>
            <person name="Henningsen E."/>
            <person name="Hirsch C.D."/>
            <person name="Visser B."/>
            <person name="Pretorius Z.A."/>
            <person name="Steffenson B.J."/>
            <person name="Schwessinger B."/>
            <person name="Dodds P.N."/>
            <person name="Figueroa M."/>
        </authorList>
    </citation>
    <scope>NUCLEOTIDE SEQUENCE [LARGE SCALE GENOMIC DNA]</scope>
    <source>
        <strain evidence="1 2">Ug99</strain>
    </source>
</reference>
<dbReference type="EMBL" id="VDEP01000477">
    <property type="protein sequence ID" value="KAA1072717.1"/>
    <property type="molecule type" value="Genomic_DNA"/>
</dbReference>
<organism evidence="1 2">
    <name type="scientific">Puccinia graminis f. sp. tritici</name>
    <dbReference type="NCBI Taxonomy" id="56615"/>
    <lineage>
        <taxon>Eukaryota</taxon>
        <taxon>Fungi</taxon>
        <taxon>Dikarya</taxon>
        <taxon>Basidiomycota</taxon>
        <taxon>Pucciniomycotina</taxon>
        <taxon>Pucciniomycetes</taxon>
        <taxon>Pucciniales</taxon>
        <taxon>Pucciniaceae</taxon>
        <taxon>Puccinia</taxon>
    </lineage>
</organism>
<dbReference type="AlphaFoldDB" id="A0A5B0M6D3"/>
<protein>
    <submittedName>
        <fullName evidence="1">Uncharacterized protein</fullName>
    </submittedName>
</protein>
<comment type="caution">
    <text evidence="1">The sequence shown here is derived from an EMBL/GenBank/DDBJ whole genome shotgun (WGS) entry which is preliminary data.</text>
</comment>
<gene>
    <name evidence="1" type="ORF">PGTUg99_022055</name>
</gene>
<sequence length="157" mass="17831">MSKFGNQRHHRIGIHHQPRLAHLALSREMWSNCRRFLVFFTLDQPAGISAEVLRARYRFSLISIISSLGSQGKPGHIPWPEIDISRQAGAYPVARDCLKDTSCSNHWRALTDSLSIFYWNSQGKPGHIPWPEIDISRQAGAYPVARDRLKDVSCSPL</sequence>
<proteinExistence type="predicted"/>
<name>A0A5B0M6D3_PUCGR</name>
<accession>A0A5B0M6D3</accession>
<evidence type="ECO:0000313" key="2">
    <source>
        <dbReference type="Proteomes" id="UP000325313"/>
    </source>
</evidence>